<dbReference type="EMBL" id="RBAH01000001">
    <property type="protein sequence ID" value="RKN86975.1"/>
    <property type="molecule type" value="Genomic_DNA"/>
</dbReference>
<dbReference type="InterPro" id="IPR020846">
    <property type="entry name" value="MFS_dom"/>
</dbReference>
<evidence type="ECO:0000256" key="8">
    <source>
        <dbReference type="SAM" id="Phobius"/>
    </source>
</evidence>
<evidence type="ECO:0000256" key="7">
    <source>
        <dbReference type="SAM" id="MobiDB-lite"/>
    </source>
</evidence>
<feature type="domain" description="Major facilitator superfamily (MFS) profile" evidence="9">
    <location>
        <begin position="12"/>
        <end position="515"/>
    </location>
</feature>
<dbReference type="InterPro" id="IPR036259">
    <property type="entry name" value="MFS_trans_sf"/>
</dbReference>
<dbReference type="Gene3D" id="1.20.1250.20">
    <property type="entry name" value="MFS general substrate transporter like domains"/>
    <property type="match status" value="1"/>
</dbReference>
<dbReference type="PANTHER" id="PTHR23501:SF197">
    <property type="entry name" value="COMD"/>
    <property type="match status" value="1"/>
</dbReference>
<gene>
    <name evidence="10" type="ORF">D7M11_03210</name>
</gene>
<keyword evidence="5 8" id="KW-1133">Transmembrane helix</keyword>
<keyword evidence="11" id="KW-1185">Reference proteome</keyword>
<evidence type="ECO:0000259" key="9">
    <source>
        <dbReference type="PROSITE" id="PS50850"/>
    </source>
</evidence>
<evidence type="ECO:0000256" key="5">
    <source>
        <dbReference type="ARBA" id="ARBA00022989"/>
    </source>
</evidence>
<keyword evidence="6 8" id="KW-0472">Membrane</keyword>
<dbReference type="NCBIfam" id="TIGR00711">
    <property type="entry name" value="efflux_EmrB"/>
    <property type="match status" value="1"/>
</dbReference>
<dbReference type="InterPro" id="IPR005829">
    <property type="entry name" value="Sugar_transporter_CS"/>
</dbReference>
<evidence type="ECO:0000256" key="3">
    <source>
        <dbReference type="ARBA" id="ARBA00022475"/>
    </source>
</evidence>
<accession>A0A3B0CMR7</accession>
<keyword evidence="4 8" id="KW-0812">Transmembrane</keyword>
<proteinExistence type="predicted"/>
<dbReference type="InterPro" id="IPR011701">
    <property type="entry name" value="MFS"/>
</dbReference>
<dbReference type="PROSITE" id="PS00216">
    <property type="entry name" value="SUGAR_TRANSPORT_1"/>
    <property type="match status" value="1"/>
</dbReference>
<dbReference type="Proteomes" id="UP000282311">
    <property type="component" value="Unassembled WGS sequence"/>
</dbReference>
<feature type="transmembrane region" description="Helical" evidence="8">
    <location>
        <begin position="198"/>
        <end position="218"/>
    </location>
</feature>
<dbReference type="PANTHER" id="PTHR23501">
    <property type="entry name" value="MAJOR FACILITATOR SUPERFAMILY"/>
    <property type="match status" value="1"/>
</dbReference>
<feature type="transmembrane region" description="Helical" evidence="8">
    <location>
        <begin position="489"/>
        <end position="510"/>
    </location>
</feature>
<dbReference type="RefSeq" id="WP_120745682.1">
    <property type="nucleotide sequence ID" value="NZ_RBAH01000001.1"/>
</dbReference>
<dbReference type="PRINTS" id="PR01036">
    <property type="entry name" value="TCRTETB"/>
</dbReference>
<feature type="transmembrane region" description="Helical" evidence="8">
    <location>
        <begin position="107"/>
        <end position="127"/>
    </location>
</feature>
<feature type="transmembrane region" description="Helical" evidence="8">
    <location>
        <begin position="300"/>
        <end position="320"/>
    </location>
</feature>
<keyword evidence="2" id="KW-0813">Transport</keyword>
<evidence type="ECO:0000256" key="6">
    <source>
        <dbReference type="ARBA" id="ARBA00023136"/>
    </source>
</evidence>
<feature type="transmembrane region" description="Helical" evidence="8">
    <location>
        <begin position="12"/>
        <end position="34"/>
    </location>
</feature>
<feature type="transmembrane region" description="Helical" evidence="8">
    <location>
        <begin position="139"/>
        <end position="159"/>
    </location>
</feature>
<feature type="transmembrane region" description="Helical" evidence="8">
    <location>
        <begin position="77"/>
        <end position="95"/>
    </location>
</feature>
<dbReference type="GO" id="GO:0005886">
    <property type="term" value="C:plasma membrane"/>
    <property type="evidence" value="ECO:0007669"/>
    <property type="project" value="UniProtKB-SubCell"/>
</dbReference>
<name>A0A3B0CMR7_9BACL</name>
<keyword evidence="3" id="KW-1003">Cell membrane</keyword>
<evidence type="ECO:0000313" key="11">
    <source>
        <dbReference type="Proteomes" id="UP000282311"/>
    </source>
</evidence>
<evidence type="ECO:0000256" key="2">
    <source>
        <dbReference type="ARBA" id="ARBA00022448"/>
    </source>
</evidence>
<protein>
    <submittedName>
        <fullName evidence="10">DHA2 family efflux MFS transporter permease subunit</fullName>
    </submittedName>
</protein>
<comment type="subcellular location">
    <subcellularLocation>
        <location evidence="1">Cell membrane</location>
        <topology evidence="1">Multi-pass membrane protein</topology>
    </subcellularLocation>
</comment>
<organism evidence="10 11">
    <name type="scientific">Paenibacillus ginsengarvi</name>
    <dbReference type="NCBI Taxonomy" id="400777"/>
    <lineage>
        <taxon>Bacteria</taxon>
        <taxon>Bacillati</taxon>
        <taxon>Bacillota</taxon>
        <taxon>Bacilli</taxon>
        <taxon>Bacillales</taxon>
        <taxon>Paenibacillaceae</taxon>
        <taxon>Paenibacillus</taxon>
    </lineage>
</organism>
<feature type="transmembrane region" description="Helical" evidence="8">
    <location>
        <begin position="267"/>
        <end position="288"/>
    </location>
</feature>
<dbReference type="SUPFAM" id="SSF103473">
    <property type="entry name" value="MFS general substrate transporter"/>
    <property type="match status" value="1"/>
</dbReference>
<dbReference type="GO" id="GO:0022857">
    <property type="term" value="F:transmembrane transporter activity"/>
    <property type="evidence" value="ECO:0007669"/>
    <property type="project" value="InterPro"/>
</dbReference>
<dbReference type="CDD" id="cd17502">
    <property type="entry name" value="MFS_Azr1_MDR_like"/>
    <property type="match status" value="1"/>
</dbReference>
<feature type="transmembrane region" description="Helical" evidence="8">
    <location>
        <begin position="396"/>
        <end position="417"/>
    </location>
</feature>
<dbReference type="InterPro" id="IPR004638">
    <property type="entry name" value="EmrB-like"/>
</dbReference>
<feature type="transmembrane region" description="Helical" evidence="8">
    <location>
        <begin position="46"/>
        <end position="65"/>
    </location>
</feature>
<evidence type="ECO:0000313" key="10">
    <source>
        <dbReference type="EMBL" id="RKN86975.1"/>
    </source>
</evidence>
<dbReference type="Gene3D" id="1.20.1720.10">
    <property type="entry name" value="Multidrug resistance protein D"/>
    <property type="match status" value="1"/>
</dbReference>
<feature type="region of interest" description="Disordered" evidence="7">
    <location>
        <begin position="521"/>
        <end position="545"/>
    </location>
</feature>
<reference evidence="10 11" key="1">
    <citation type="journal article" date="2007" name="Int. J. Syst. Evol. Microbiol.">
        <title>Paenibacillus ginsengarvi sp. nov., isolated from soil from ginseng cultivation.</title>
        <authorList>
            <person name="Yoon M.H."/>
            <person name="Ten L.N."/>
            <person name="Im W.T."/>
        </authorList>
    </citation>
    <scope>NUCLEOTIDE SEQUENCE [LARGE SCALE GENOMIC DNA]</scope>
    <source>
        <strain evidence="10 11">KCTC 13059</strain>
    </source>
</reference>
<dbReference type="OrthoDB" id="9816041at2"/>
<evidence type="ECO:0000256" key="4">
    <source>
        <dbReference type="ARBA" id="ARBA00022692"/>
    </source>
</evidence>
<dbReference type="Pfam" id="PF07690">
    <property type="entry name" value="MFS_1"/>
    <property type="match status" value="1"/>
</dbReference>
<feature type="transmembrane region" description="Helical" evidence="8">
    <location>
        <begin position="224"/>
        <end position="246"/>
    </location>
</feature>
<dbReference type="PROSITE" id="PS50850">
    <property type="entry name" value="MFS"/>
    <property type="match status" value="1"/>
</dbReference>
<dbReference type="AlphaFoldDB" id="A0A3B0CMR7"/>
<feature type="transmembrane region" description="Helical" evidence="8">
    <location>
        <begin position="356"/>
        <end position="376"/>
    </location>
</feature>
<comment type="caution">
    <text evidence="10">The sequence shown here is derived from an EMBL/GenBank/DDBJ whole genome shotgun (WGS) entry which is preliminary data.</text>
</comment>
<sequence length="545" mass="59148">MEHLSHKRKMTIMVAIIAAMFFAAINQTIVSTAMPRIIAILGGMDYYTWVITIYMLTSTISTVLVGKLSDIYGRKPFILAGIVFFIIGAFLTGLSKDIFQLITYRGIQGIGAGIIMASAFTAVGDLFSPRERGKWTGVMMAVFGFSSVIGPTLGGWIVDHMDWEWVFWIFLPVGVIAFILIMALFPRVDKKQSESIDYWGSLFLTLTIVPLLLGFSWAGTKYAWGSAQVLGLFGSAIASLLIFIVIETKVKSPVLPLSLFRNSIVTLSNSIGFLMNAGMMGALIYLPFFVQGVEGVSPTYSGYVTMPMSISMVVISAFTGRWITKTGKYKRYALLGMPIMIAGMILMAFMNSIWLAVIAMIVFGLGLGFGMPIFSLTVQNAVRPEQLGVATASSQLFRNLGGTIGIAVMGTIMATSLKRSLTSTAEAGGGLDFSKLDPKVAEQLAAFKNPEMLLDQPKLEHLKTTLPEAVQPILTKMIEVLRDALSTSLTTVFLSGAALLVVALVLVLFLKEIPLRTSNRMPEQAGGAEKKEKEDDLPGAVAKQV</sequence>
<feature type="transmembrane region" description="Helical" evidence="8">
    <location>
        <begin position="165"/>
        <end position="186"/>
    </location>
</feature>
<evidence type="ECO:0000256" key="1">
    <source>
        <dbReference type="ARBA" id="ARBA00004651"/>
    </source>
</evidence>
<feature type="transmembrane region" description="Helical" evidence="8">
    <location>
        <begin position="332"/>
        <end position="350"/>
    </location>
</feature>
<dbReference type="FunFam" id="1.20.1720.10:FF:000004">
    <property type="entry name" value="EmrB/QacA family drug resistance transporter"/>
    <property type="match status" value="1"/>
</dbReference>